<feature type="domain" description="A20-type" evidence="5">
    <location>
        <begin position="14"/>
        <end position="48"/>
    </location>
</feature>
<dbReference type="Gene3D" id="1.20.5.4770">
    <property type="match status" value="1"/>
</dbReference>
<dbReference type="GO" id="GO:0003677">
    <property type="term" value="F:DNA binding"/>
    <property type="evidence" value="ECO:0007669"/>
    <property type="project" value="InterPro"/>
</dbReference>
<keyword evidence="8" id="KW-1185">Reference proteome</keyword>
<gene>
    <name evidence="7" type="ORF">SSLN_LOCUS726</name>
</gene>
<keyword evidence="1" id="KW-0479">Metal-binding</keyword>
<keyword evidence="2" id="KW-0863">Zinc-finger</keyword>
<dbReference type="InterPro" id="IPR003123">
    <property type="entry name" value="VPS9"/>
</dbReference>
<dbReference type="PROSITE" id="PS51036">
    <property type="entry name" value="ZF_A20"/>
    <property type="match status" value="1"/>
</dbReference>
<dbReference type="InterPro" id="IPR002653">
    <property type="entry name" value="Znf_A20"/>
</dbReference>
<dbReference type="GO" id="GO:0008270">
    <property type="term" value="F:zinc ion binding"/>
    <property type="evidence" value="ECO:0007669"/>
    <property type="project" value="UniProtKB-KW"/>
</dbReference>
<dbReference type="Pfam" id="PF18151">
    <property type="entry name" value="DUF5601"/>
    <property type="match status" value="1"/>
</dbReference>
<reference evidence="7 8" key="1">
    <citation type="submission" date="2018-11" db="EMBL/GenBank/DDBJ databases">
        <authorList>
            <consortium name="Pathogen Informatics"/>
        </authorList>
    </citation>
    <scope>NUCLEOTIDE SEQUENCE [LARGE SCALE GENOMIC DNA]</scope>
    <source>
        <strain evidence="7 8">NST_G2</strain>
    </source>
</reference>
<evidence type="ECO:0000256" key="1">
    <source>
        <dbReference type="ARBA" id="ARBA00022723"/>
    </source>
</evidence>
<dbReference type="GO" id="GO:0030139">
    <property type="term" value="C:endocytic vesicle"/>
    <property type="evidence" value="ECO:0007669"/>
    <property type="project" value="TreeGrafter"/>
</dbReference>
<dbReference type="GO" id="GO:0005829">
    <property type="term" value="C:cytosol"/>
    <property type="evidence" value="ECO:0007669"/>
    <property type="project" value="TreeGrafter"/>
</dbReference>
<feature type="region of interest" description="Disordered" evidence="4">
    <location>
        <begin position="462"/>
        <end position="495"/>
    </location>
</feature>
<dbReference type="PANTHER" id="PTHR23101">
    <property type="entry name" value="RAB GDP/GTP EXCHANGE FACTOR"/>
    <property type="match status" value="1"/>
</dbReference>
<name>A0A3P7DGG5_SCHSO</name>
<dbReference type="GO" id="GO:0005085">
    <property type="term" value="F:guanyl-nucleotide exchange factor activity"/>
    <property type="evidence" value="ECO:0007669"/>
    <property type="project" value="InterPro"/>
</dbReference>
<evidence type="ECO:0000256" key="2">
    <source>
        <dbReference type="ARBA" id="ARBA00022771"/>
    </source>
</evidence>
<dbReference type="Proteomes" id="UP000275846">
    <property type="component" value="Unassembled WGS sequence"/>
</dbReference>
<dbReference type="SMART" id="SM00259">
    <property type="entry name" value="ZnF_A20"/>
    <property type="match status" value="1"/>
</dbReference>
<dbReference type="InterPro" id="IPR045046">
    <property type="entry name" value="Vps9-like"/>
</dbReference>
<dbReference type="AlphaFoldDB" id="A0A3P7DGG5"/>
<dbReference type="Gene3D" id="1.20.1050.80">
    <property type="entry name" value="VPS9 domain"/>
    <property type="match status" value="1"/>
</dbReference>
<dbReference type="Pfam" id="PF01754">
    <property type="entry name" value="zf-A20"/>
    <property type="match status" value="1"/>
</dbReference>
<protein>
    <recommendedName>
        <fullName evidence="9">Rab5 GDP/GTP exchange factor</fullName>
    </recommendedName>
</protein>
<keyword evidence="3" id="KW-0862">Zinc</keyword>
<evidence type="ECO:0008006" key="9">
    <source>
        <dbReference type="Google" id="ProtNLM"/>
    </source>
</evidence>
<dbReference type="OrthoDB" id="300289at2759"/>
<dbReference type="SUPFAM" id="SSF109993">
    <property type="entry name" value="VPS9 domain"/>
    <property type="match status" value="1"/>
</dbReference>
<dbReference type="STRING" id="70667.A0A3P7DGG5"/>
<organism evidence="7 8">
    <name type="scientific">Schistocephalus solidus</name>
    <name type="common">Tapeworm</name>
    <dbReference type="NCBI Taxonomy" id="70667"/>
    <lineage>
        <taxon>Eukaryota</taxon>
        <taxon>Metazoa</taxon>
        <taxon>Spiralia</taxon>
        <taxon>Lophotrochozoa</taxon>
        <taxon>Platyhelminthes</taxon>
        <taxon>Cestoda</taxon>
        <taxon>Eucestoda</taxon>
        <taxon>Diphyllobothriidea</taxon>
        <taxon>Diphyllobothriidae</taxon>
        <taxon>Schistocephalus</taxon>
    </lineage>
</organism>
<evidence type="ECO:0000313" key="7">
    <source>
        <dbReference type="EMBL" id="VDL86121.1"/>
    </source>
</evidence>
<dbReference type="Gene3D" id="1.10.246.120">
    <property type="match status" value="1"/>
</dbReference>
<dbReference type="PANTHER" id="PTHR23101:SF122">
    <property type="entry name" value="RABAPTIN-5-ASSOCIATED EXCHANGE FACTOR FOR RAB5"/>
    <property type="match status" value="1"/>
</dbReference>
<dbReference type="SUPFAM" id="SSF57716">
    <property type="entry name" value="Glucocorticoid receptor-like (DNA-binding domain)"/>
    <property type="match status" value="1"/>
</dbReference>
<accession>A0A3P7DGG5</accession>
<dbReference type="InterPro" id="IPR041545">
    <property type="entry name" value="DUF5601"/>
</dbReference>
<proteinExistence type="predicted"/>
<dbReference type="GO" id="GO:0016192">
    <property type="term" value="P:vesicle-mediated transport"/>
    <property type="evidence" value="ECO:0007669"/>
    <property type="project" value="InterPro"/>
</dbReference>
<dbReference type="EMBL" id="UYSU01000684">
    <property type="protein sequence ID" value="VDL86121.1"/>
    <property type="molecule type" value="Genomic_DNA"/>
</dbReference>
<dbReference type="InterPro" id="IPR037191">
    <property type="entry name" value="VPS9_dom_sf"/>
</dbReference>
<evidence type="ECO:0000313" key="8">
    <source>
        <dbReference type="Proteomes" id="UP000275846"/>
    </source>
</evidence>
<evidence type="ECO:0000259" key="5">
    <source>
        <dbReference type="PROSITE" id="PS51036"/>
    </source>
</evidence>
<dbReference type="GO" id="GO:0031267">
    <property type="term" value="F:small GTPase binding"/>
    <property type="evidence" value="ECO:0007669"/>
    <property type="project" value="TreeGrafter"/>
</dbReference>
<feature type="compositionally biased region" description="Low complexity" evidence="4">
    <location>
        <begin position="467"/>
        <end position="483"/>
    </location>
</feature>
<dbReference type="Pfam" id="PF02204">
    <property type="entry name" value="VPS9"/>
    <property type="match status" value="1"/>
</dbReference>
<feature type="domain" description="VPS9" evidence="6">
    <location>
        <begin position="205"/>
        <end position="367"/>
    </location>
</feature>
<evidence type="ECO:0000259" key="6">
    <source>
        <dbReference type="PROSITE" id="PS51205"/>
    </source>
</evidence>
<evidence type="ECO:0000256" key="4">
    <source>
        <dbReference type="SAM" id="MobiDB-lite"/>
    </source>
</evidence>
<evidence type="ECO:0000256" key="3">
    <source>
        <dbReference type="ARBA" id="ARBA00022833"/>
    </source>
</evidence>
<sequence length="514" mass="57280">MNPISVLLMERRVQNTSILCKNNCGFYGNPSWANYCSRCYREEYLRQSASKTAVSALSQVSSPAFSKFEAKRKKVADKSSSTVKSILKITRDSQNSTSHLPDEAAQAQKEFNRVLQKWKQAATADIWRQVTNLLNLLDTLRQSDITEFSMAVQKFYTSISNRIYKHQFYNDASTEQKEELINAIERFLTVWIHPFAFAPRTTDDEEIDLKLQDKIRSLHWVGHASLEAPIDPSSPDQSLHLESAILALININAVPSTEAKLDQVVLCCREIFEALNLNAISTTEANKRSAPSLNTPSEGSAANTDDFLPALIWVVLRANPPLLHSNLQFVIRFANGTHLNTGEAAYFFTNLCCAVTFITDLTHASLGMSKEEFDSQMRDGVSVTLCPVEIPGALFENESRYQRIGEKIKDLETQMLSGERDLQCAHEDLMNRISELRTTYPVKRTVFLDPRELDSPHVLCLGPPEKPAASTSAAATAETASTAPAPPLPPQQSLLDVLPTEDVQTPCLLPSTIE</sequence>
<dbReference type="SMART" id="SM00167">
    <property type="entry name" value="VPS9"/>
    <property type="match status" value="1"/>
</dbReference>
<dbReference type="PROSITE" id="PS51205">
    <property type="entry name" value="VPS9"/>
    <property type="match status" value="1"/>
</dbReference>